<dbReference type="Pfam" id="PF13304">
    <property type="entry name" value="AAA_21"/>
    <property type="match status" value="1"/>
</dbReference>
<dbReference type="Proteomes" id="UP000240728">
    <property type="component" value="Unassembled WGS sequence"/>
</dbReference>
<keyword evidence="3" id="KW-1185">Reference proteome</keyword>
<evidence type="ECO:0000259" key="1">
    <source>
        <dbReference type="Pfam" id="PF13304"/>
    </source>
</evidence>
<feature type="domain" description="ATPase AAA-type core" evidence="1">
    <location>
        <begin position="294"/>
        <end position="485"/>
    </location>
</feature>
<protein>
    <recommendedName>
        <fullName evidence="1">ATPase AAA-type core domain-containing protein</fullName>
    </recommendedName>
</protein>
<sequence length="612" mass="71329">MNEHNYRLLYIWIDNYKNIHRKGIQVTLDYHITKNNDEITVEKTLFAELNDNPLNQLDAFSAIVGKNGAGKSHFLHIIRQVLCNGYFPDDVTKSFAIFEITMNNCDKQLVMLTTQPKQYQFLSGSMISNLPSEKIQVIEYNPFNYDLEYTCDLSTHNNLRRIDSYHSISSLHQTEILKRAEQLSLSKEAMVYKALESVNKNPHAHFVVRYSDLLESVQACSPIRLNSKSRLEKEWMTAFRDYFKSKIQESNYDIEMFILCYCFLFWRELLNQYKKELSQSFKASINEVSLAFMMITLFSGDNNHKLSFYIQTASKYFEKKDSPDASPYYPVPSFQSLRKARELRSLNSYFKVHSDMGACISIPFKKSEELSKLLFDYSYNDYNSGTYKKEYIGYNFVFKIFHVIGLSSGEKQIIHFLGKLQENLIKINGKQAIILIDEIESTFHPEWQRNFINIISSLFNMIEKTHKNFKLPQVVMVTHSPFILSDILNGKTLSLDSKDNHSWNTFGANIHELLSQSFFMERNIGESAAKIIINCAKEIDELNNESPSQQIEKIRFIINNLADPLIKNHLLRRLDSIVAKKSKIQQQLRILFENNLPDEEIIEQLKKLTGID</sequence>
<dbReference type="InterPro" id="IPR027417">
    <property type="entry name" value="P-loop_NTPase"/>
</dbReference>
<dbReference type="EMBL" id="PYOZ01000003">
    <property type="protein sequence ID" value="PSX45887.1"/>
    <property type="molecule type" value="Genomic_DNA"/>
</dbReference>
<dbReference type="PANTHER" id="PTHR32182">
    <property type="entry name" value="DNA REPLICATION AND REPAIR PROTEIN RECF"/>
    <property type="match status" value="1"/>
</dbReference>
<dbReference type="PANTHER" id="PTHR32182:SF23">
    <property type="entry name" value="ATP BINDING PROTEIN"/>
    <property type="match status" value="1"/>
</dbReference>
<dbReference type="InterPro" id="IPR003959">
    <property type="entry name" value="ATPase_AAA_core"/>
</dbReference>
<evidence type="ECO:0000313" key="2">
    <source>
        <dbReference type="EMBL" id="PSX45887.1"/>
    </source>
</evidence>
<proteinExistence type="predicted"/>
<name>A0AAX0YW70_9GAMM</name>
<dbReference type="SUPFAM" id="SSF52540">
    <property type="entry name" value="P-loop containing nucleoside triphosphate hydrolases"/>
    <property type="match status" value="1"/>
</dbReference>
<dbReference type="AlphaFoldDB" id="A0AAX0YW70"/>
<reference evidence="2 3" key="1">
    <citation type="submission" date="2018-01" db="EMBL/GenBank/DDBJ databases">
        <title>Whole genome sequencing of Histamine producing bacteria.</title>
        <authorList>
            <person name="Butler K."/>
        </authorList>
    </citation>
    <scope>NUCLEOTIDE SEQUENCE [LARGE SCALE GENOMIC DNA]</scope>
    <source>
        <strain evidence="2 3">A1-4</strain>
    </source>
</reference>
<gene>
    <name evidence="2" type="ORF">C0W53_07675</name>
</gene>
<dbReference type="Gene3D" id="3.40.50.300">
    <property type="entry name" value="P-loop containing nucleotide triphosphate hydrolases"/>
    <property type="match status" value="1"/>
</dbReference>
<comment type="caution">
    <text evidence="2">The sequence shown here is derived from an EMBL/GenBank/DDBJ whole genome shotgun (WGS) entry which is preliminary data.</text>
</comment>
<evidence type="ECO:0000313" key="3">
    <source>
        <dbReference type="Proteomes" id="UP000240728"/>
    </source>
</evidence>
<dbReference type="GO" id="GO:0005524">
    <property type="term" value="F:ATP binding"/>
    <property type="evidence" value="ECO:0007669"/>
    <property type="project" value="InterPro"/>
</dbReference>
<accession>A0AAX0YW70</accession>
<dbReference type="GO" id="GO:0016887">
    <property type="term" value="F:ATP hydrolysis activity"/>
    <property type="evidence" value="ECO:0007669"/>
    <property type="project" value="InterPro"/>
</dbReference>
<dbReference type="RefSeq" id="WP_045067354.1">
    <property type="nucleotide sequence ID" value="NZ_JZTB01000027.1"/>
</dbReference>
<organism evidence="2 3">
    <name type="scientific">Photobacterium kishitanii</name>
    <dbReference type="NCBI Taxonomy" id="318456"/>
    <lineage>
        <taxon>Bacteria</taxon>
        <taxon>Pseudomonadati</taxon>
        <taxon>Pseudomonadota</taxon>
        <taxon>Gammaproteobacteria</taxon>
        <taxon>Vibrionales</taxon>
        <taxon>Vibrionaceae</taxon>
        <taxon>Photobacterium</taxon>
    </lineage>
</organism>
<dbReference type="GO" id="GO:0006302">
    <property type="term" value="P:double-strand break repair"/>
    <property type="evidence" value="ECO:0007669"/>
    <property type="project" value="TreeGrafter"/>
</dbReference>
<dbReference type="GO" id="GO:0000731">
    <property type="term" value="P:DNA synthesis involved in DNA repair"/>
    <property type="evidence" value="ECO:0007669"/>
    <property type="project" value="TreeGrafter"/>
</dbReference>